<evidence type="ECO:0000256" key="8">
    <source>
        <dbReference type="SAM" id="Phobius"/>
    </source>
</evidence>
<evidence type="ECO:0000256" key="4">
    <source>
        <dbReference type="ARBA" id="ARBA00022692"/>
    </source>
</evidence>
<accession>A0AAN9BRE7</accession>
<feature type="transmembrane region" description="Helical" evidence="8">
    <location>
        <begin position="210"/>
        <end position="237"/>
    </location>
</feature>
<comment type="subcellular location">
    <subcellularLocation>
        <location evidence="1">Membrane</location>
        <topology evidence="1">Multi-pass membrane protein</topology>
    </subcellularLocation>
</comment>
<keyword evidence="10" id="KW-1185">Reference proteome</keyword>
<dbReference type="PANTHER" id="PTHR11706">
    <property type="entry name" value="SOLUTE CARRIER PROTEIN FAMILY 11 MEMBER"/>
    <property type="match status" value="1"/>
</dbReference>
<feature type="transmembrane region" description="Helical" evidence="8">
    <location>
        <begin position="359"/>
        <end position="382"/>
    </location>
</feature>
<feature type="transmembrane region" description="Helical" evidence="8">
    <location>
        <begin position="133"/>
        <end position="148"/>
    </location>
</feature>
<feature type="transmembrane region" description="Helical" evidence="8">
    <location>
        <begin position="505"/>
        <end position="527"/>
    </location>
</feature>
<keyword evidence="6 8" id="KW-0472">Membrane</keyword>
<proteinExistence type="inferred from homology"/>
<dbReference type="EMBL" id="JBAMIC010000003">
    <property type="protein sequence ID" value="KAK7110347.1"/>
    <property type="molecule type" value="Genomic_DNA"/>
</dbReference>
<evidence type="ECO:0000256" key="6">
    <source>
        <dbReference type="ARBA" id="ARBA00023136"/>
    </source>
</evidence>
<comment type="similarity">
    <text evidence="2">Belongs to the NRAMP family.</text>
</comment>
<dbReference type="PRINTS" id="PR00447">
    <property type="entry name" value="NATRESASSCMP"/>
</dbReference>
<evidence type="ECO:0000256" key="3">
    <source>
        <dbReference type="ARBA" id="ARBA00022448"/>
    </source>
</evidence>
<feature type="transmembrane region" description="Helical" evidence="8">
    <location>
        <begin position="539"/>
        <end position="561"/>
    </location>
</feature>
<evidence type="ECO:0000256" key="5">
    <source>
        <dbReference type="ARBA" id="ARBA00022989"/>
    </source>
</evidence>
<dbReference type="GO" id="GO:0005384">
    <property type="term" value="F:manganese ion transmembrane transporter activity"/>
    <property type="evidence" value="ECO:0007669"/>
    <property type="project" value="TreeGrafter"/>
</dbReference>
<dbReference type="Pfam" id="PF01566">
    <property type="entry name" value="Nramp"/>
    <property type="match status" value="1"/>
</dbReference>
<evidence type="ECO:0000313" key="10">
    <source>
        <dbReference type="Proteomes" id="UP001374579"/>
    </source>
</evidence>
<feature type="compositionally biased region" description="Basic and acidic residues" evidence="7">
    <location>
        <begin position="90"/>
        <end position="103"/>
    </location>
</feature>
<keyword evidence="4 8" id="KW-0812">Transmembrane</keyword>
<feature type="transmembrane region" description="Helical" evidence="8">
    <location>
        <begin position="273"/>
        <end position="290"/>
    </location>
</feature>
<feature type="transmembrane region" description="Helical" evidence="8">
    <location>
        <begin position="567"/>
        <end position="589"/>
    </location>
</feature>
<name>A0AAN9BRE7_9CAEN</name>
<gene>
    <name evidence="9" type="ORF">V1264_014236</name>
</gene>
<comment type="caution">
    <text evidence="9">The sequence shown here is derived from an EMBL/GenBank/DDBJ whole genome shotgun (WGS) entry which is preliminary data.</text>
</comment>
<feature type="region of interest" description="Disordered" evidence="7">
    <location>
        <begin position="1"/>
        <end position="109"/>
    </location>
</feature>
<evidence type="ECO:0000256" key="1">
    <source>
        <dbReference type="ARBA" id="ARBA00004141"/>
    </source>
</evidence>
<dbReference type="AlphaFoldDB" id="A0AAN9BRE7"/>
<feature type="transmembrane region" description="Helical" evidence="8">
    <location>
        <begin position="422"/>
        <end position="443"/>
    </location>
</feature>
<feature type="compositionally biased region" description="Basic and acidic residues" evidence="7">
    <location>
        <begin position="1"/>
        <end position="11"/>
    </location>
</feature>
<protein>
    <submittedName>
        <fullName evidence="9">Uncharacterized protein</fullName>
    </submittedName>
</protein>
<feature type="compositionally biased region" description="Basic and acidic residues" evidence="7">
    <location>
        <begin position="40"/>
        <end position="52"/>
    </location>
</feature>
<feature type="transmembrane region" description="Helical" evidence="8">
    <location>
        <begin position="243"/>
        <end position="261"/>
    </location>
</feature>
<dbReference type="GO" id="GO:0005886">
    <property type="term" value="C:plasma membrane"/>
    <property type="evidence" value="ECO:0007669"/>
    <property type="project" value="TreeGrafter"/>
</dbReference>
<dbReference type="NCBIfam" id="TIGR01197">
    <property type="entry name" value="nramp"/>
    <property type="match status" value="1"/>
</dbReference>
<organism evidence="9 10">
    <name type="scientific">Littorina saxatilis</name>
    <dbReference type="NCBI Taxonomy" id="31220"/>
    <lineage>
        <taxon>Eukaryota</taxon>
        <taxon>Metazoa</taxon>
        <taxon>Spiralia</taxon>
        <taxon>Lophotrochozoa</taxon>
        <taxon>Mollusca</taxon>
        <taxon>Gastropoda</taxon>
        <taxon>Caenogastropoda</taxon>
        <taxon>Littorinimorpha</taxon>
        <taxon>Littorinoidea</taxon>
        <taxon>Littorinidae</taxon>
        <taxon>Littorina</taxon>
    </lineage>
</organism>
<evidence type="ECO:0000313" key="9">
    <source>
        <dbReference type="EMBL" id="KAK7110347.1"/>
    </source>
</evidence>
<dbReference type="GO" id="GO:0015086">
    <property type="term" value="F:cadmium ion transmembrane transporter activity"/>
    <property type="evidence" value="ECO:0007669"/>
    <property type="project" value="TreeGrafter"/>
</dbReference>
<dbReference type="InterPro" id="IPR001046">
    <property type="entry name" value="NRAMP_fam"/>
</dbReference>
<feature type="transmembrane region" description="Helical" evidence="8">
    <location>
        <begin position="474"/>
        <end position="493"/>
    </location>
</feature>
<dbReference type="GO" id="GO:0010008">
    <property type="term" value="C:endosome membrane"/>
    <property type="evidence" value="ECO:0007669"/>
    <property type="project" value="TreeGrafter"/>
</dbReference>
<evidence type="ECO:0000256" key="7">
    <source>
        <dbReference type="SAM" id="MobiDB-lite"/>
    </source>
</evidence>
<feature type="transmembrane region" description="Helical" evidence="8">
    <location>
        <begin position="316"/>
        <end position="338"/>
    </location>
</feature>
<dbReference type="PANTHER" id="PTHR11706:SF33">
    <property type="entry name" value="NATURAL RESISTANCE-ASSOCIATED MACROPHAGE PROTEIN 2"/>
    <property type="match status" value="1"/>
</dbReference>
<evidence type="ECO:0000256" key="2">
    <source>
        <dbReference type="ARBA" id="ARBA00006670"/>
    </source>
</evidence>
<dbReference type="GO" id="GO:0005381">
    <property type="term" value="F:iron ion transmembrane transporter activity"/>
    <property type="evidence" value="ECO:0007669"/>
    <property type="project" value="TreeGrafter"/>
</dbReference>
<reference evidence="9 10" key="1">
    <citation type="submission" date="2024-02" db="EMBL/GenBank/DDBJ databases">
        <title>Chromosome-scale genome assembly of the rough periwinkle Littorina saxatilis.</title>
        <authorList>
            <person name="De Jode A."/>
            <person name="Faria R."/>
            <person name="Formenti G."/>
            <person name="Sims Y."/>
            <person name="Smith T.P."/>
            <person name="Tracey A."/>
            <person name="Wood J.M.D."/>
            <person name="Zagrodzka Z.B."/>
            <person name="Johannesson K."/>
            <person name="Butlin R.K."/>
            <person name="Leder E.H."/>
        </authorList>
    </citation>
    <scope>NUCLEOTIDE SEQUENCE [LARGE SCALE GENOMIC DNA]</scope>
    <source>
        <strain evidence="9">Snail1</strain>
        <tissue evidence="9">Muscle</tissue>
    </source>
</reference>
<feature type="transmembrane region" description="Helical" evidence="8">
    <location>
        <begin position="168"/>
        <end position="190"/>
    </location>
</feature>
<keyword evidence="3" id="KW-0813">Transport</keyword>
<keyword evidence="5 8" id="KW-1133">Transmembrane helix</keyword>
<sequence length="630" mass="69223">MTDVCREDLQERLLLPGSKETPCKDYGSTATQGNGTDPGEVGREMERDDKMPMDGAVFTELGSVQDGGDTGSLRARRGEQNANGGPSDSDPDHDHDHNPDPPKKGMNTSASTYFNQRIVIPETGSTRFSFRKLWAFTGPGFLMSIAYLDPGNIESDLQSGATAQFKLLWVLMVSTILGLLMQRLAARLGVVTGMHLAEVCYRQYSRVPRIILWIMIEIAIIGSDMQEVIGTAIAFFLLSNGKIPLYAGVLITIIDTFTFLLMDKYGLRKLEAFFCILITIMAVTFGYEYVRVAPDQGQVLKGLFVPYCEGCGPDQLLQAVGIIGAIIMPHNIYLHSALVKSRQVDRTKKEDVKEANKYFFIEAAIALFVSFLINVFVVSVFAEGFYGKTSSEVYNNCLAQGNPHADVFNSSTLSVDIFKGGVFLGCQFGLAAMYVWAVGILAAGQSSTMTGTYTGQFVMEGFLNLTWKRWQRVLLTRTIAIMPTIFVAIFSGINDMTTMNDLLNVLMSLQLPFALLPILTFTSSHHIMTDFANGRVMKAIAAGLSIAVIAINLYFVVVYIQELPSKAYIYAPIAIVVVAYLAFVAYLSIHCMHAMGATFLERIPMLQQTGFDLADPMSYGQSSSVNATNI</sequence>
<dbReference type="HAMAP" id="MF_00221">
    <property type="entry name" value="NRAMP"/>
    <property type="match status" value="1"/>
</dbReference>
<dbReference type="NCBIfam" id="NF037982">
    <property type="entry name" value="Nramp_1"/>
    <property type="match status" value="1"/>
</dbReference>
<dbReference type="Proteomes" id="UP001374579">
    <property type="component" value="Unassembled WGS sequence"/>
</dbReference>